<dbReference type="Proteomes" id="UP000054632">
    <property type="component" value="Unassembled WGS sequence"/>
</dbReference>
<proteinExistence type="predicted"/>
<comment type="caution">
    <text evidence="2">The sequence shown here is derived from an EMBL/GenBank/DDBJ whole genome shotgun (WGS) entry which is preliminary data.</text>
</comment>
<gene>
    <name evidence="2" type="ORF">T4A_11631</name>
</gene>
<reference evidence="2 3" key="1">
    <citation type="submission" date="2015-01" db="EMBL/GenBank/DDBJ databases">
        <title>Evolution of Trichinella species and genotypes.</title>
        <authorList>
            <person name="Korhonen P.K."/>
            <person name="Edoardo P."/>
            <person name="Giuseppe L.R."/>
            <person name="Gasser R.B."/>
        </authorList>
    </citation>
    <scope>NUCLEOTIDE SEQUENCE [LARGE SCALE GENOMIC DNA]</scope>
    <source>
        <strain evidence="2">ISS13</strain>
    </source>
</reference>
<dbReference type="EMBL" id="JYDR01002915">
    <property type="protein sequence ID" value="KRY61927.1"/>
    <property type="molecule type" value="Genomic_DNA"/>
</dbReference>
<accession>A0A0V1DK54</accession>
<organism evidence="2 3">
    <name type="scientific">Trichinella pseudospiralis</name>
    <name type="common">Parasitic roundworm</name>
    <dbReference type="NCBI Taxonomy" id="6337"/>
    <lineage>
        <taxon>Eukaryota</taxon>
        <taxon>Metazoa</taxon>
        <taxon>Ecdysozoa</taxon>
        <taxon>Nematoda</taxon>
        <taxon>Enoplea</taxon>
        <taxon>Dorylaimia</taxon>
        <taxon>Trichinellida</taxon>
        <taxon>Trichinellidae</taxon>
        <taxon>Trichinella</taxon>
    </lineage>
</organism>
<feature type="compositionally biased region" description="Basic and acidic residues" evidence="1">
    <location>
        <begin position="38"/>
        <end position="47"/>
    </location>
</feature>
<name>A0A0V1DK54_TRIPS</name>
<evidence type="ECO:0000313" key="3">
    <source>
        <dbReference type="Proteomes" id="UP000054632"/>
    </source>
</evidence>
<sequence>MNLEIPDSHEFNQNDSERRVVSTVWFTHYNRPKNYNVDPEHKNEPRNSKFTRI</sequence>
<evidence type="ECO:0000313" key="2">
    <source>
        <dbReference type="EMBL" id="KRY61927.1"/>
    </source>
</evidence>
<evidence type="ECO:0000256" key="1">
    <source>
        <dbReference type="SAM" id="MobiDB-lite"/>
    </source>
</evidence>
<protein>
    <submittedName>
        <fullName evidence="2">Uncharacterized protein</fullName>
    </submittedName>
</protein>
<feature type="region of interest" description="Disordered" evidence="1">
    <location>
        <begin position="32"/>
        <end position="53"/>
    </location>
</feature>
<dbReference type="AlphaFoldDB" id="A0A0V1DK54"/>